<dbReference type="InterPro" id="IPR000504">
    <property type="entry name" value="RRM_dom"/>
</dbReference>
<evidence type="ECO:0000256" key="1">
    <source>
        <dbReference type="ARBA" id="ARBA00022884"/>
    </source>
</evidence>
<dbReference type="Pfam" id="PF16294">
    <property type="entry name" value="RSB_motif"/>
    <property type="match status" value="1"/>
</dbReference>
<feature type="compositionally biased region" description="Basic residues" evidence="3">
    <location>
        <begin position="17"/>
        <end position="27"/>
    </location>
</feature>
<dbReference type="SUPFAM" id="SSF54928">
    <property type="entry name" value="RNA-binding domain, RBD"/>
    <property type="match status" value="1"/>
</dbReference>
<dbReference type="GO" id="GO:0008380">
    <property type="term" value="P:RNA splicing"/>
    <property type="evidence" value="ECO:0007669"/>
    <property type="project" value="TreeGrafter"/>
</dbReference>
<feature type="region of interest" description="Disordered" evidence="3">
    <location>
        <begin position="375"/>
        <end position="421"/>
    </location>
</feature>
<dbReference type="InterPro" id="IPR052793">
    <property type="entry name" value="EJC-associated_protein"/>
</dbReference>
<dbReference type="GO" id="GO:0003723">
    <property type="term" value="F:RNA binding"/>
    <property type="evidence" value="ECO:0007669"/>
    <property type="project" value="UniProtKB-UniRule"/>
</dbReference>
<feature type="compositionally biased region" description="Polar residues" evidence="3">
    <location>
        <begin position="318"/>
        <end position="348"/>
    </location>
</feature>
<evidence type="ECO:0000256" key="3">
    <source>
        <dbReference type="SAM" id="MobiDB-lite"/>
    </source>
</evidence>
<feature type="compositionally biased region" description="Basic and acidic residues" evidence="3">
    <location>
        <begin position="54"/>
        <end position="87"/>
    </location>
</feature>
<feature type="compositionally biased region" description="Basic residues" evidence="3">
    <location>
        <begin position="593"/>
        <end position="614"/>
    </location>
</feature>
<dbReference type="Proteomes" id="UP001153712">
    <property type="component" value="Chromosome 9"/>
</dbReference>
<dbReference type="PANTHER" id="PTHR46589:SF1">
    <property type="entry name" value="APOPTOTIC CHROMATIN CONDENSATION INDUCER IN THE NUCLEUS"/>
    <property type="match status" value="1"/>
</dbReference>
<feature type="region of interest" description="Disordered" evidence="3">
    <location>
        <begin position="1"/>
        <end position="267"/>
    </location>
</feature>
<dbReference type="PANTHER" id="PTHR46589">
    <property type="entry name" value="APOPTOTIC CHROMATIN CONDENSATION INDUCER IN THE NUCLEUS"/>
    <property type="match status" value="1"/>
</dbReference>
<feature type="compositionally biased region" description="Basic and acidic residues" evidence="3">
    <location>
        <begin position="375"/>
        <end position="406"/>
    </location>
</feature>
<dbReference type="InterPro" id="IPR012677">
    <property type="entry name" value="Nucleotide-bd_a/b_plait_sf"/>
</dbReference>
<dbReference type="InterPro" id="IPR032552">
    <property type="entry name" value="RSB_motif"/>
</dbReference>
<feature type="domain" description="RRM" evidence="4">
    <location>
        <begin position="455"/>
        <end position="532"/>
    </location>
</feature>
<accession>A0A9N9U2N5</accession>
<evidence type="ECO:0000259" key="4">
    <source>
        <dbReference type="PROSITE" id="PS50102"/>
    </source>
</evidence>
<dbReference type="GO" id="GO:0061574">
    <property type="term" value="C:ASAP complex"/>
    <property type="evidence" value="ECO:0007669"/>
    <property type="project" value="TreeGrafter"/>
</dbReference>
<feature type="compositionally biased region" description="Polar residues" evidence="3">
    <location>
        <begin position="28"/>
        <end position="49"/>
    </location>
</feature>
<feature type="compositionally biased region" description="Basic and acidic residues" evidence="3">
    <location>
        <begin position="578"/>
        <end position="592"/>
    </location>
</feature>
<proteinExistence type="predicted"/>
<reference evidence="5" key="1">
    <citation type="submission" date="2022-01" db="EMBL/GenBank/DDBJ databases">
        <authorList>
            <person name="King R."/>
        </authorList>
    </citation>
    <scope>NUCLEOTIDE SEQUENCE</scope>
</reference>
<dbReference type="EMBL" id="OU900102">
    <property type="protein sequence ID" value="CAG9865497.1"/>
    <property type="molecule type" value="Genomic_DNA"/>
</dbReference>
<feature type="region of interest" description="Disordered" evidence="3">
    <location>
        <begin position="304"/>
        <end position="348"/>
    </location>
</feature>
<keyword evidence="6" id="KW-1185">Reference proteome</keyword>
<feature type="region of interest" description="Disordered" evidence="3">
    <location>
        <begin position="536"/>
        <end position="633"/>
    </location>
</feature>
<dbReference type="InterPro" id="IPR035979">
    <property type="entry name" value="RBD_domain_sf"/>
</dbReference>
<gene>
    <name evidence="5" type="ORF">PHYEVI_LOCUS11729</name>
</gene>
<dbReference type="OrthoDB" id="5348404at2759"/>
<dbReference type="CDD" id="cd12432">
    <property type="entry name" value="RRM_ACINU"/>
    <property type="match status" value="1"/>
</dbReference>
<feature type="compositionally biased region" description="Basic and acidic residues" evidence="3">
    <location>
        <begin position="616"/>
        <end position="629"/>
    </location>
</feature>
<dbReference type="PROSITE" id="PS50102">
    <property type="entry name" value="RRM"/>
    <property type="match status" value="1"/>
</dbReference>
<dbReference type="Gene3D" id="3.30.70.330">
    <property type="match status" value="1"/>
</dbReference>
<dbReference type="AlphaFoldDB" id="A0A9N9U2N5"/>
<evidence type="ECO:0000313" key="5">
    <source>
        <dbReference type="EMBL" id="CAG9865497.1"/>
    </source>
</evidence>
<feature type="compositionally biased region" description="Basic and acidic residues" evidence="3">
    <location>
        <begin position="551"/>
        <end position="570"/>
    </location>
</feature>
<feature type="compositionally biased region" description="Basic and acidic residues" evidence="3">
    <location>
        <begin position="158"/>
        <end position="180"/>
    </location>
</feature>
<keyword evidence="1 2" id="KW-0694">RNA-binding</keyword>
<evidence type="ECO:0000256" key="2">
    <source>
        <dbReference type="PROSITE-ProRule" id="PRU00176"/>
    </source>
</evidence>
<feature type="compositionally biased region" description="Basic and acidic residues" evidence="3">
    <location>
        <begin position="131"/>
        <end position="150"/>
    </location>
</feature>
<protein>
    <recommendedName>
        <fullName evidence="4">RRM domain-containing protein</fullName>
    </recommendedName>
</protein>
<feature type="compositionally biased region" description="Basic and acidic residues" evidence="3">
    <location>
        <begin position="258"/>
        <end position="267"/>
    </location>
</feature>
<sequence>MRRRTRKTQVPSDIPKKVTRSSTRRKQQQSPSLSEENADSSMNESQILETSIEEPEKVDSGNKALDNTEKSENKSELVQPSEDKTVKDQVNADEDEESPKGKSTGINDQTPNNIEHQNENNENVQGSAPSPKDKDENVQINEIQKDEQHDSAQAQEENVVKEENEPKEEEKAAEETKETSNETQSDDFESEYKKEDSSSVNGLSKTEESSAEDKPIAKKCIILKRTANERSQRVSSPLEDGEIQESKEKSRKITLKRHTIEESNSEIDKIVINRRPSTSEENGTRKKRLSSGVDENILTVVGKPSKPTKIIKLDRTFSSETPPQQPENARTRNQSWGKSELSDSLSSNTYKIDLESIKTVCPALEFLAETDIKLEEPPKESEIEEEPVAKKSEEEEAKSDEASEKEQSEEDESQEEQKIKTNANIIALNRKISIVDDTAAKLRPPPSPAKNPTSAILYITNLVRPFTIKQLRELLERTGKIKEDGFWTDRIKSKCYAHYECIEEAEATRNALHGIFWPVGNGKQLTIDYATEEEMEVAKNPVPPPVVVPEKLPDKENREPDLMTNKHREDQEGDFEQEERKNDSGREWDKHKEEHRRRHSRSRSRERARKHSHRSYTPEEHRKRQKMNDDSVPQKLMDDLFLKTKAMPSIYWQPLSPQEIATKQQQRLVRMEEHKRRIEETRTRRDKERRGSFRRR</sequence>
<feature type="compositionally biased region" description="Low complexity" evidence="3">
    <location>
        <begin position="112"/>
        <end position="123"/>
    </location>
</feature>
<dbReference type="InterPro" id="IPR034257">
    <property type="entry name" value="Acinus_RRM"/>
</dbReference>
<name>A0A9N9U2N5_PHYSR</name>
<evidence type="ECO:0000313" key="6">
    <source>
        <dbReference type="Proteomes" id="UP001153712"/>
    </source>
</evidence>
<feature type="region of interest" description="Disordered" evidence="3">
    <location>
        <begin position="670"/>
        <end position="696"/>
    </location>
</feature>
<dbReference type="GO" id="GO:0071011">
    <property type="term" value="C:precatalytic spliceosome"/>
    <property type="evidence" value="ECO:0007669"/>
    <property type="project" value="TreeGrafter"/>
</dbReference>
<feature type="compositionally biased region" description="Basic and acidic residues" evidence="3">
    <location>
        <begin position="205"/>
        <end position="216"/>
    </location>
</feature>
<organism evidence="5 6">
    <name type="scientific">Phyllotreta striolata</name>
    <name type="common">Striped flea beetle</name>
    <name type="synonym">Crioceris striolata</name>
    <dbReference type="NCBI Taxonomy" id="444603"/>
    <lineage>
        <taxon>Eukaryota</taxon>
        <taxon>Metazoa</taxon>
        <taxon>Ecdysozoa</taxon>
        <taxon>Arthropoda</taxon>
        <taxon>Hexapoda</taxon>
        <taxon>Insecta</taxon>
        <taxon>Pterygota</taxon>
        <taxon>Neoptera</taxon>
        <taxon>Endopterygota</taxon>
        <taxon>Coleoptera</taxon>
        <taxon>Polyphaga</taxon>
        <taxon>Cucujiformia</taxon>
        <taxon>Chrysomeloidea</taxon>
        <taxon>Chrysomelidae</taxon>
        <taxon>Galerucinae</taxon>
        <taxon>Alticini</taxon>
        <taxon>Phyllotreta</taxon>
    </lineage>
</organism>